<name>X6M8R8_RETFI</name>
<evidence type="ECO:0000313" key="3">
    <source>
        <dbReference type="Proteomes" id="UP000023152"/>
    </source>
</evidence>
<keyword evidence="1" id="KW-1133">Transmembrane helix</keyword>
<gene>
    <name evidence="2" type="ORF">RFI_27067</name>
</gene>
<dbReference type="AlphaFoldDB" id="X6M8R8"/>
<comment type="caution">
    <text evidence="2">The sequence shown here is derived from an EMBL/GenBank/DDBJ whole genome shotgun (WGS) entry which is preliminary data.</text>
</comment>
<sequence length="511" mass="60158">MTEITFHIYSLPEVPQSYNLFDEKLRFSPCKKTETQKKSVMHKNLDKLCSWPYRLSIELDLLLIFFFKRRISNLNKLFFLRLTISSLNIFAISIKKKLIMNSQRKLTLFLYRSLLRNSKKLDSHTQLKLLIPHPLPNSSLHRFLDSMFQSKSLYFDDDLYFSVFSLVKHVRMAFRYTQELSTQFPNSFQFSEQMQLGFDSLKQLNDCLAIAKYIQLDTNEWKMTLKPSTSDPPSNGMANDDIKNKKMSEIIHDDKLYVQHLWLLKKTASFFFLFKNFLKKGGNEKFLKISGAWKMFGLLKELYKYYKQCIAENPTAEVHNNLGWMCYLKGKYTEYFNLRNGYFHRKNSDQYLTQSNENIEREKAVEDKKQSAHELDSVLPSEENVRSLNDGISVCKKHCRIAISLDKEFGSAYNNLGLMLMIEMQKGTNRTCEEEIEMLFGKAKQYQSCYAQDMTRSHPFKNHAKYLKNYKRDLKGSLKNYIWAVHFDRDDSESREMIEKLLPSVANAAGL</sequence>
<dbReference type="Proteomes" id="UP000023152">
    <property type="component" value="Unassembled WGS sequence"/>
</dbReference>
<feature type="transmembrane region" description="Helical" evidence="1">
    <location>
        <begin position="77"/>
        <end position="94"/>
    </location>
</feature>
<protein>
    <submittedName>
        <fullName evidence="2">Uncharacterized protein</fullName>
    </submittedName>
</protein>
<keyword evidence="3" id="KW-1185">Reference proteome</keyword>
<organism evidence="2 3">
    <name type="scientific">Reticulomyxa filosa</name>
    <dbReference type="NCBI Taxonomy" id="46433"/>
    <lineage>
        <taxon>Eukaryota</taxon>
        <taxon>Sar</taxon>
        <taxon>Rhizaria</taxon>
        <taxon>Retaria</taxon>
        <taxon>Foraminifera</taxon>
        <taxon>Monothalamids</taxon>
        <taxon>Reticulomyxidae</taxon>
        <taxon>Reticulomyxa</taxon>
    </lineage>
</organism>
<dbReference type="EMBL" id="ASPP01023535">
    <property type="protein sequence ID" value="ETO10309.1"/>
    <property type="molecule type" value="Genomic_DNA"/>
</dbReference>
<dbReference type="SUPFAM" id="SSF48452">
    <property type="entry name" value="TPR-like"/>
    <property type="match status" value="1"/>
</dbReference>
<accession>X6M8R8</accession>
<reference evidence="2 3" key="1">
    <citation type="journal article" date="2013" name="Curr. Biol.">
        <title>The Genome of the Foraminiferan Reticulomyxa filosa.</title>
        <authorList>
            <person name="Glockner G."/>
            <person name="Hulsmann N."/>
            <person name="Schleicher M."/>
            <person name="Noegel A.A."/>
            <person name="Eichinger L."/>
            <person name="Gallinger C."/>
            <person name="Pawlowski J."/>
            <person name="Sierra R."/>
            <person name="Euteneuer U."/>
            <person name="Pillet L."/>
            <person name="Moustafa A."/>
            <person name="Platzer M."/>
            <person name="Groth M."/>
            <person name="Szafranski K."/>
            <person name="Schliwa M."/>
        </authorList>
    </citation>
    <scope>NUCLEOTIDE SEQUENCE [LARGE SCALE GENOMIC DNA]</scope>
</reference>
<dbReference type="Gene3D" id="1.25.40.10">
    <property type="entry name" value="Tetratricopeptide repeat domain"/>
    <property type="match status" value="1"/>
</dbReference>
<evidence type="ECO:0000256" key="1">
    <source>
        <dbReference type="SAM" id="Phobius"/>
    </source>
</evidence>
<dbReference type="InterPro" id="IPR011990">
    <property type="entry name" value="TPR-like_helical_dom_sf"/>
</dbReference>
<keyword evidence="1" id="KW-0472">Membrane</keyword>
<evidence type="ECO:0000313" key="2">
    <source>
        <dbReference type="EMBL" id="ETO10309.1"/>
    </source>
</evidence>
<keyword evidence="1" id="KW-0812">Transmembrane</keyword>
<proteinExistence type="predicted"/>